<dbReference type="PANTHER" id="PTHR44117">
    <property type="entry name" value="INTRAFLAGELLAR TRANSPORT PROTEIN 88 HOMOLOG"/>
    <property type="match status" value="1"/>
</dbReference>
<feature type="region of interest" description="Disordered" evidence="2">
    <location>
        <begin position="1"/>
        <end position="109"/>
    </location>
</feature>
<comment type="caution">
    <text evidence="3">The sequence shown here is derived from an EMBL/GenBank/DDBJ whole genome shotgun (WGS) entry which is preliminary data.</text>
</comment>
<keyword evidence="1" id="KW-0802">TPR repeat</keyword>
<sequence>MESRDVDDIYQFGSSGSVTGSGGKSTSLHSNNTIGRSQGQRLQTGRYNSNTSNTSNNVSSPISIPPTTGIAADSRPKTASVRAAGYSSRGRKSSKVDGPTSPIKSPIEAERSAAEEMIHSMEKQISGTIDSSALAAAEGRLETALELAIDASKREKLLAKAREQVITPASPPSPTDLANPDLTFCVLLNLAARQSGSGLLNEALNTYNTVVKNKVFAQAGRLRANIGNIYFQQGKYLQAIKMYRMALDQLPATNQQVRLKIMRNIGNAFVKVGQFQDAITSFEAVMDASPEPHTGFNLILCYFALGDSDRMRRGFQRLLNVKQDSMDEGGDQASDSDNGIADDPLTLLIRQKKQAADNYILLAARLVAPAVGDDQSSGYDWVVESLKSSPHIELARELEIAKAIQFLRRKDFAQAIETFRSFEKRDAKLAGTASANLSFLYFLEGDIKSAEKYAEMALASDRYNSKVHNNRGNCYFAKGEYDMAKMQYTEAIGVDALCLEAMFNLALTCRRLNLDEEALQWFDKLQTLMHNNAEILYHIADIYDKRGNVGQAFEQLNVVISVIPTDPGVLAKMAEACDRENEGGQAYHYYLESYRYAPSKFDVVQWLGDHYTREEMYDQALRVYKTAAVIAPLDVRWPMAIARCMRTKGDYQSALDVYRRIHSRYPENVECLQNLVRICTDLRLKDAHDYSVKLKAVTRDQDVPLLTDDRPTARKVSKGAVERPDVYMEAEESYKTTESYPTMSKSPVHNAPIEWEDDVGGLLPD</sequence>
<proteinExistence type="predicted"/>
<protein>
    <submittedName>
        <fullName evidence="3">Uncharacterized protein</fullName>
    </submittedName>
</protein>
<dbReference type="OrthoDB" id="1926212at2759"/>
<dbReference type="InterPro" id="IPR019734">
    <property type="entry name" value="TPR_rpt"/>
</dbReference>
<feature type="repeat" description="TPR" evidence="1">
    <location>
        <begin position="259"/>
        <end position="292"/>
    </location>
</feature>
<dbReference type="PANTHER" id="PTHR44117:SF1">
    <property type="entry name" value="INTRAFLAGELLAR TRANSPORT PROTEIN 88 HOMOLOG"/>
    <property type="match status" value="1"/>
</dbReference>
<evidence type="ECO:0000256" key="2">
    <source>
        <dbReference type="SAM" id="MobiDB-lite"/>
    </source>
</evidence>
<dbReference type="Pfam" id="PF13424">
    <property type="entry name" value="TPR_12"/>
    <property type="match status" value="1"/>
</dbReference>
<dbReference type="GO" id="GO:1905515">
    <property type="term" value="P:non-motile cilium assembly"/>
    <property type="evidence" value="ECO:0007669"/>
    <property type="project" value="TreeGrafter"/>
</dbReference>
<dbReference type="PROSITE" id="PS50005">
    <property type="entry name" value="TPR"/>
    <property type="match status" value="3"/>
</dbReference>
<dbReference type="STRING" id="1806994.A0A507BXU2"/>
<dbReference type="SMART" id="SM00028">
    <property type="entry name" value="TPR"/>
    <property type="match status" value="9"/>
</dbReference>
<feature type="compositionally biased region" description="Polar residues" evidence="2">
    <location>
        <begin position="736"/>
        <end position="747"/>
    </location>
</feature>
<dbReference type="Pfam" id="PF13432">
    <property type="entry name" value="TPR_16"/>
    <property type="match status" value="3"/>
</dbReference>
<accession>A0A507BXU2</accession>
<gene>
    <name evidence="3" type="ORF">SmJEL517_g06252</name>
</gene>
<dbReference type="InterPro" id="IPR011990">
    <property type="entry name" value="TPR-like_helical_dom_sf"/>
</dbReference>
<feature type="compositionally biased region" description="Low complexity" evidence="2">
    <location>
        <begin position="48"/>
        <end position="68"/>
    </location>
</feature>
<dbReference type="Proteomes" id="UP000319731">
    <property type="component" value="Unassembled WGS sequence"/>
</dbReference>
<name>A0A507BXU2_9FUNG</name>
<feature type="compositionally biased region" description="Polar residues" evidence="2">
    <location>
        <begin position="28"/>
        <end position="47"/>
    </location>
</feature>
<evidence type="ECO:0000313" key="4">
    <source>
        <dbReference type="Proteomes" id="UP000319731"/>
    </source>
</evidence>
<dbReference type="GO" id="GO:0019894">
    <property type="term" value="F:kinesin binding"/>
    <property type="evidence" value="ECO:0007669"/>
    <property type="project" value="TreeGrafter"/>
</dbReference>
<feature type="repeat" description="TPR" evidence="1">
    <location>
        <begin position="533"/>
        <end position="566"/>
    </location>
</feature>
<evidence type="ECO:0000256" key="1">
    <source>
        <dbReference type="PROSITE-ProRule" id="PRU00339"/>
    </source>
</evidence>
<dbReference type="GO" id="GO:0005814">
    <property type="term" value="C:centriole"/>
    <property type="evidence" value="ECO:0007669"/>
    <property type="project" value="TreeGrafter"/>
</dbReference>
<feature type="region of interest" description="Disordered" evidence="2">
    <location>
        <begin position="728"/>
        <end position="765"/>
    </location>
</feature>
<reference evidence="3 4" key="1">
    <citation type="journal article" date="2019" name="Sci. Rep.">
        <title>Comparative genomics of chytrid fungi reveal insights into the obligate biotrophic and pathogenic lifestyle of Synchytrium endobioticum.</title>
        <authorList>
            <person name="van de Vossenberg B.T.L.H."/>
            <person name="Warris S."/>
            <person name="Nguyen H.D.T."/>
            <person name="van Gent-Pelzer M.P.E."/>
            <person name="Joly D.L."/>
            <person name="van de Geest H.C."/>
            <person name="Bonants P.J.M."/>
            <person name="Smith D.S."/>
            <person name="Levesque C.A."/>
            <person name="van der Lee T.A.J."/>
        </authorList>
    </citation>
    <scope>NUCLEOTIDE SEQUENCE [LARGE SCALE GENOMIC DNA]</scope>
    <source>
        <strain evidence="3 4">JEL517</strain>
    </source>
</reference>
<keyword evidence="4" id="KW-1185">Reference proteome</keyword>
<dbReference type="RefSeq" id="XP_031021845.1">
    <property type="nucleotide sequence ID" value="XM_031172178.1"/>
</dbReference>
<feature type="repeat" description="TPR" evidence="1">
    <location>
        <begin position="220"/>
        <end position="253"/>
    </location>
</feature>
<dbReference type="GO" id="GO:0042073">
    <property type="term" value="P:intraciliary transport"/>
    <property type="evidence" value="ECO:0007669"/>
    <property type="project" value="TreeGrafter"/>
</dbReference>
<organism evidence="3 4">
    <name type="scientific">Synchytrium microbalum</name>
    <dbReference type="NCBI Taxonomy" id="1806994"/>
    <lineage>
        <taxon>Eukaryota</taxon>
        <taxon>Fungi</taxon>
        <taxon>Fungi incertae sedis</taxon>
        <taxon>Chytridiomycota</taxon>
        <taxon>Chytridiomycota incertae sedis</taxon>
        <taxon>Chytridiomycetes</taxon>
        <taxon>Synchytriales</taxon>
        <taxon>Synchytriaceae</taxon>
        <taxon>Synchytrium</taxon>
    </lineage>
</organism>
<dbReference type="AlphaFoldDB" id="A0A507BXU2"/>
<dbReference type="GO" id="GO:0097546">
    <property type="term" value="C:ciliary base"/>
    <property type="evidence" value="ECO:0007669"/>
    <property type="project" value="TreeGrafter"/>
</dbReference>
<dbReference type="Gene3D" id="1.25.40.10">
    <property type="entry name" value="Tetratricopeptide repeat domain"/>
    <property type="match status" value="2"/>
</dbReference>
<dbReference type="EMBL" id="QEAO01000098">
    <property type="protein sequence ID" value="TPX30103.1"/>
    <property type="molecule type" value="Genomic_DNA"/>
</dbReference>
<dbReference type="SUPFAM" id="SSF48452">
    <property type="entry name" value="TPR-like"/>
    <property type="match status" value="2"/>
</dbReference>
<dbReference type="GO" id="GO:0097730">
    <property type="term" value="C:non-motile cilium"/>
    <property type="evidence" value="ECO:0007669"/>
    <property type="project" value="TreeGrafter"/>
</dbReference>
<dbReference type="GO" id="GO:0036064">
    <property type="term" value="C:ciliary basal body"/>
    <property type="evidence" value="ECO:0007669"/>
    <property type="project" value="TreeGrafter"/>
</dbReference>
<evidence type="ECO:0000313" key="3">
    <source>
        <dbReference type="EMBL" id="TPX30103.1"/>
    </source>
</evidence>
<dbReference type="GeneID" id="42007475"/>